<dbReference type="SUPFAM" id="SSF53474">
    <property type="entry name" value="alpha/beta-Hydrolases"/>
    <property type="match status" value="1"/>
</dbReference>
<dbReference type="GO" id="GO:0016787">
    <property type="term" value="F:hydrolase activity"/>
    <property type="evidence" value="ECO:0007669"/>
    <property type="project" value="UniProtKB-KW"/>
</dbReference>
<dbReference type="InterPro" id="IPR029058">
    <property type="entry name" value="AB_hydrolase_fold"/>
</dbReference>
<keyword evidence="5" id="KW-1185">Reference proteome</keyword>
<dbReference type="InterPro" id="IPR013094">
    <property type="entry name" value="AB_hydrolase_3"/>
</dbReference>
<name>A0A9X4IAB8_9NEIS</name>
<sequence length="288" mass="32119">MSLIQDTLRKLLALRPNAFESAQSIQDYIRFATPRAEISDDIKKSCEVAVEYFQDRQVITICPKNSQPTQTLIYIHGGAFVNDLVSAHWHIVHAIISATGCRVVVPIYRLAPYATLDSELPILLDLYARQTGEVFVAGDSAGGNLSLVLAIALRNQNKPLPKTVFLFSPALDWTLDNPNINEVAPHDPMLAKNGLLWCGQVWAGDRSITDPLISPIFDHFNDLPPLHIYQGTYDILYPDVQKLAEKLASTNTPHKLHIFEKAFHVFMGATFTPEAKQVFHDMAAVMKS</sequence>
<dbReference type="PANTHER" id="PTHR48081:SF8">
    <property type="entry name" value="ALPHA_BETA HYDROLASE FOLD-3 DOMAIN-CONTAINING PROTEIN-RELATED"/>
    <property type="match status" value="1"/>
</dbReference>
<evidence type="ECO:0000313" key="3">
    <source>
        <dbReference type="EMBL" id="MDD9327235.1"/>
    </source>
</evidence>
<dbReference type="InterPro" id="IPR050300">
    <property type="entry name" value="GDXG_lipolytic_enzyme"/>
</dbReference>
<evidence type="ECO:0000313" key="5">
    <source>
        <dbReference type="Proteomes" id="UP001149607"/>
    </source>
</evidence>
<evidence type="ECO:0000313" key="4">
    <source>
        <dbReference type="EMBL" id="WWY03626.1"/>
    </source>
</evidence>
<dbReference type="PANTHER" id="PTHR48081">
    <property type="entry name" value="AB HYDROLASE SUPERFAMILY PROTEIN C4A8.06C"/>
    <property type="match status" value="1"/>
</dbReference>
<dbReference type="EMBL" id="JAPQFL010000001">
    <property type="protein sequence ID" value="MDD9327235.1"/>
    <property type="molecule type" value="Genomic_DNA"/>
</dbReference>
<organism evidence="3">
    <name type="scientific">Neisseria leonii</name>
    <dbReference type="NCBI Taxonomy" id="2995413"/>
    <lineage>
        <taxon>Bacteria</taxon>
        <taxon>Pseudomonadati</taxon>
        <taxon>Pseudomonadota</taxon>
        <taxon>Betaproteobacteria</taxon>
        <taxon>Neisseriales</taxon>
        <taxon>Neisseriaceae</taxon>
        <taxon>Neisseria</taxon>
    </lineage>
</organism>
<dbReference type="AlphaFoldDB" id="A0A9X4IAB8"/>
<dbReference type="EMBL" id="CP146598">
    <property type="protein sequence ID" value="WWY03626.1"/>
    <property type="molecule type" value="Genomic_DNA"/>
</dbReference>
<evidence type="ECO:0000259" key="2">
    <source>
        <dbReference type="Pfam" id="PF07859"/>
    </source>
</evidence>
<evidence type="ECO:0000256" key="1">
    <source>
        <dbReference type="ARBA" id="ARBA00022801"/>
    </source>
</evidence>
<accession>A0A9X4IAB8</accession>
<proteinExistence type="predicted"/>
<dbReference type="Proteomes" id="UP001149607">
    <property type="component" value="Chromosome"/>
</dbReference>
<reference evidence="3" key="1">
    <citation type="submission" date="2022-10" db="EMBL/GenBank/DDBJ databases">
        <authorList>
            <person name="Boutroux M."/>
        </authorList>
    </citation>
    <scope>NUCLEOTIDE SEQUENCE</scope>
    <source>
        <strain evidence="3">51.81</strain>
    </source>
</reference>
<dbReference type="RefSeq" id="WP_274584489.1">
    <property type="nucleotide sequence ID" value="NZ_CP145811.1"/>
</dbReference>
<protein>
    <submittedName>
        <fullName evidence="3">Alpha/beta hydrolase</fullName>
    </submittedName>
</protein>
<feature type="domain" description="Alpha/beta hydrolase fold-3" evidence="2">
    <location>
        <begin position="72"/>
        <end position="267"/>
    </location>
</feature>
<keyword evidence="1 3" id="KW-0378">Hydrolase</keyword>
<reference evidence="4" key="2">
    <citation type="submission" date="2024-02" db="EMBL/GenBank/DDBJ databases">
        <title>Neisseria leonii sp. nov.</title>
        <authorList>
            <person name="Boutroux M."/>
            <person name="Favre-Rochex S."/>
            <person name="Gorgette O."/>
            <person name="Touak G."/>
            <person name="Muhle E."/>
            <person name="Chesneau O."/>
            <person name="Clermont D."/>
            <person name="Rahi P."/>
        </authorList>
    </citation>
    <scope>NUCLEOTIDE SEQUENCE</scope>
    <source>
        <strain evidence="4">51.81</strain>
    </source>
</reference>
<dbReference type="Gene3D" id="3.40.50.1820">
    <property type="entry name" value="alpha/beta hydrolase"/>
    <property type="match status" value="1"/>
</dbReference>
<dbReference type="Pfam" id="PF07859">
    <property type="entry name" value="Abhydrolase_3"/>
    <property type="match status" value="1"/>
</dbReference>
<gene>
    <name evidence="3" type="ORF">ORY91_000618</name>
    <name evidence="4" type="ORF">V9W64_02470</name>
</gene>